<dbReference type="EMBL" id="CP095353">
    <property type="protein sequence ID" value="XAG71126.1"/>
    <property type="molecule type" value="Genomic_DNA"/>
</dbReference>
<feature type="domain" description="DUF559" evidence="1">
    <location>
        <begin position="49"/>
        <end position="117"/>
    </location>
</feature>
<dbReference type="InterPro" id="IPR047216">
    <property type="entry name" value="Endonuclease_DUF559_bact"/>
</dbReference>
<dbReference type="Pfam" id="PF04480">
    <property type="entry name" value="DUF559"/>
    <property type="match status" value="1"/>
</dbReference>
<dbReference type="SUPFAM" id="SSF52980">
    <property type="entry name" value="Restriction endonuclease-like"/>
    <property type="match status" value="1"/>
</dbReference>
<dbReference type="AlphaFoldDB" id="A0AAU6UCY6"/>
<evidence type="ECO:0000313" key="2">
    <source>
        <dbReference type="EMBL" id="XAG71126.1"/>
    </source>
</evidence>
<dbReference type="Gene3D" id="3.40.960.10">
    <property type="entry name" value="VSR Endonuclease"/>
    <property type="match status" value="1"/>
</dbReference>
<dbReference type="InterPro" id="IPR007569">
    <property type="entry name" value="DUF559"/>
</dbReference>
<proteinExistence type="predicted"/>
<reference evidence="2" key="1">
    <citation type="submission" date="2022-03" db="EMBL/GenBank/DDBJ databases">
        <title>Sea Food Isolates.</title>
        <authorList>
            <person name="Li c."/>
        </authorList>
    </citation>
    <scope>NUCLEOTIDE SEQUENCE</scope>
    <source>
        <strain evidence="2">19CA06SA08-2</strain>
    </source>
</reference>
<dbReference type="PANTHER" id="PTHR38590:SF1">
    <property type="entry name" value="BLL0828 PROTEIN"/>
    <property type="match status" value="1"/>
</dbReference>
<gene>
    <name evidence="2" type="ORF">MRM75_09270</name>
</gene>
<accession>A0AAU6UCY6</accession>
<organism evidence="2">
    <name type="scientific">bacterium 19CA06SA08-2</name>
    <dbReference type="NCBI Taxonomy" id="2920658"/>
    <lineage>
        <taxon>Bacteria</taxon>
    </lineage>
</organism>
<sequence length="316" mass="37304">MKYPGQPADAPSWYRDRGQSHIEAKFSKELNELADLIESEQWFGDKEKHARYRVDFILRDARLIIELDGHAYHSSPEQLEKDAIRQRYLTRSGYTVIRFTGREINRDAKGCVDEVRTIYRERMQREPVKYRAMYIDYRFFYQERMKAINFFREINPEKTLKSPSIDQVIPHAIEWLHEKSFITAFIFHLPEDGYEIEHLNGLTLDYQKGEVRINTVSEEWYSLELGEHMLRFAHFFDEFLVVADDPVYVSPLLSVLPNEMSVDKLGDIEFSYIGNGKLLRRGNNETSYVGSDLVRVKWQNVWYVLGAAMGLSIYEM</sequence>
<evidence type="ECO:0000259" key="1">
    <source>
        <dbReference type="Pfam" id="PF04480"/>
    </source>
</evidence>
<dbReference type="InterPro" id="IPR011335">
    <property type="entry name" value="Restrct_endonuc-II-like"/>
</dbReference>
<dbReference type="PANTHER" id="PTHR38590">
    <property type="entry name" value="BLL0828 PROTEIN"/>
    <property type="match status" value="1"/>
</dbReference>
<protein>
    <submittedName>
        <fullName evidence="2">DUF559 domain-containing protein</fullName>
    </submittedName>
</protein>
<name>A0AAU6UCY6_UNCXX</name>